<comment type="similarity">
    <text evidence="1">Belongs to the NusB family.</text>
</comment>
<feature type="domain" description="NusB/RsmB/TIM44" evidence="6">
    <location>
        <begin position="186"/>
        <end position="282"/>
    </location>
</feature>
<dbReference type="GO" id="GO:0003723">
    <property type="term" value="F:RNA binding"/>
    <property type="evidence" value="ECO:0007669"/>
    <property type="project" value="UniProtKB-KW"/>
</dbReference>
<keyword evidence="8" id="KW-1185">Reference proteome</keyword>
<accession>A0AA37WDT6</accession>
<name>A0AA37WDT6_9BACT</name>
<dbReference type="GO" id="GO:0006353">
    <property type="term" value="P:DNA-templated transcription termination"/>
    <property type="evidence" value="ECO:0007669"/>
    <property type="project" value="InterPro"/>
</dbReference>
<dbReference type="Gene3D" id="1.10.940.10">
    <property type="entry name" value="NusB-like"/>
    <property type="match status" value="1"/>
</dbReference>
<evidence type="ECO:0000256" key="1">
    <source>
        <dbReference type="ARBA" id="ARBA00005952"/>
    </source>
</evidence>
<keyword evidence="3" id="KW-0694">RNA-binding</keyword>
<dbReference type="GO" id="GO:0005829">
    <property type="term" value="C:cytosol"/>
    <property type="evidence" value="ECO:0007669"/>
    <property type="project" value="TreeGrafter"/>
</dbReference>
<reference evidence="7" key="1">
    <citation type="journal article" date="2014" name="Int. J. Syst. Evol. Microbiol.">
        <title>Complete genome sequence of Corynebacterium casei LMG S-19264T (=DSM 44701T), isolated from a smear-ripened cheese.</title>
        <authorList>
            <consortium name="US DOE Joint Genome Institute (JGI-PGF)"/>
            <person name="Walter F."/>
            <person name="Albersmeier A."/>
            <person name="Kalinowski J."/>
            <person name="Ruckert C."/>
        </authorList>
    </citation>
    <scope>NUCLEOTIDE SEQUENCE</scope>
    <source>
        <strain evidence="7">NBRC 108769</strain>
    </source>
</reference>
<keyword evidence="2" id="KW-0889">Transcription antitermination</keyword>
<protein>
    <submittedName>
        <fullName evidence="7">N utilization substance protein B</fullName>
    </submittedName>
</protein>
<evidence type="ECO:0000256" key="5">
    <source>
        <dbReference type="ARBA" id="ARBA00023163"/>
    </source>
</evidence>
<dbReference type="Proteomes" id="UP001156666">
    <property type="component" value="Unassembled WGS sequence"/>
</dbReference>
<evidence type="ECO:0000313" key="7">
    <source>
        <dbReference type="EMBL" id="GLR15480.1"/>
    </source>
</evidence>
<evidence type="ECO:0000256" key="3">
    <source>
        <dbReference type="ARBA" id="ARBA00022884"/>
    </source>
</evidence>
<dbReference type="RefSeq" id="WP_235292372.1">
    <property type="nucleotide sequence ID" value="NZ_BSOH01000001.1"/>
</dbReference>
<evidence type="ECO:0000256" key="4">
    <source>
        <dbReference type="ARBA" id="ARBA00023015"/>
    </source>
</evidence>
<organism evidence="7 8">
    <name type="scientific">Portibacter lacus</name>
    <dbReference type="NCBI Taxonomy" id="1099794"/>
    <lineage>
        <taxon>Bacteria</taxon>
        <taxon>Pseudomonadati</taxon>
        <taxon>Bacteroidota</taxon>
        <taxon>Saprospiria</taxon>
        <taxon>Saprospirales</taxon>
        <taxon>Haliscomenobacteraceae</taxon>
        <taxon>Portibacter</taxon>
    </lineage>
</organism>
<dbReference type="AlphaFoldDB" id="A0AA37WDT6"/>
<dbReference type="InterPro" id="IPR006027">
    <property type="entry name" value="NusB_RsmB_TIM44"/>
</dbReference>
<keyword evidence="4" id="KW-0805">Transcription regulation</keyword>
<dbReference type="EMBL" id="BSOH01000001">
    <property type="protein sequence ID" value="GLR15480.1"/>
    <property type="molecule type" value="Genomic_DNA"/>
</dbReference>
<dbReference type="PANTHER" id="PTHR11078:SF3">
    <property type="entry name" value="ANTITERMINATION NUSB DOMAIN-CONTAINING PROTEIN"/>
    <property type="match status" value="1"/>
</dbReference>
<dbReference type="InterPro" id="IPR011605">
    <property type="entry name" value="NusB_fam"/>
</dbReference>
<dbReference type="NCBIfam" id="TIGR01951">
    <property type="entry name" value="nusB"/>
    <property type="match status" value="1"/>
</dbReference>
<dbReference type="Pfam" id="PF01029">
    <property type="entry name" value="NusB"/>
    <property type="match status" value="1"/>
</dbReference>
<evidence type="ECO:0000313" key="8">
    <source>
        <dbReference type="Proteomes" id="UP001156666"/>
    </source>
</evidence>
<dbReference type="SUPFAM" id="SSF48013">
    <property type="entry name" value="NusB-like"/>
    <property type="match status" value="1"/>
</dbReference>
<proteinExistence type="inferred from homology"/>
<evidence type="ECO:0000259" key="6">
    <source>
        <dbReference type="Pfam" id="PF01029"/>
    </source>
</evidence>
<dbReference type="InterPro" id="IPR035926">
    <property type="entry name" value="NusB-like_sf"/>
</dbReference>
<dbReference type="GO" id="GO:0031564">
    <property type="term" value="P:transcription antitermination"/>
    <property type="evidence" value="ECO:0007669"/>
    <property type="project" value="UniProtKB-KW"/>
</dbReference>
<dbReference type="PANTHER" id="PTHR11078">
    <property type="entry name" value="N UTILIZATION SUBSTANCE PROTEIN B-RELATED"/>
    <property type="match status" value="1"/>
</dbReference>
<evidence type="ECO:0000256" key="2">
    <source>
        <dbReference type="ARBA" id="ARBA00022814"/>
    </source>
</evidence>
<gene>
    <name evidence="7" type="primary">nusB</name>
    <name evidence="7" type="ORF">GCM10007940_00950</name>
</gene>
<reference evidence="7" key="2">
    <citation type="submission" date="2023-01" db="EMBL/GenBank/DDBJ databases">
        <title>Draft genome sequence of Portibacter lacus strain NBRC 108769.</title>
        <authorList>
            <person name="Sun Q."/>
            <person name="Mori K."/>
        </authorList>
    </citation>
    <scope>NUCLEOTIDE SEQUENCE</scope>
    <source>
        <strain evidence="7">NBRC 108769</strain>
    </source>
</reference>
<sequence>MQLLYALSRDVALKIDQTTKRYFGSIDNTFNLYLLNLYTIHRICSIAIEDNEKRKSKHLPSAYDKGFSAKLFNNPIIRSIDSNFKLRKKFDKLHFENKADKDFCKKIYSEFSKTEEYKSYIQKESSDKDHLEILLELYRHCRKSEYFNEVMEDSYSEWVDDKSLIIGAIKKSIKKLPAEENFFQTFFPEDETIKEFGQELLELCYETDDELLEYIKPTLKNWDHERLAIIDMVLLKMAIVEFIHFKTIPTKVTLNEYVEIAKLYSTPKSKDFVNGILDKILKELQDTGKIIKEGRGLVE</sequence>
<comment type="caution">
    <text evidence="7">The sequence shown here is derived from an EMBL/GenBank/DDBJ whole genome shotgun (WGS) entry which is preliminary data.</text>
</comment>
<keyword evidence="5" id="KW-0804">Transcription</keyword>